<dbReference type="Proteomes" id="UP000241167">
    <property type="component" value="Unassembled WGS sequence"/>
</dbReference>
<comment type="caution">
    <text evidence="1">The sequence shown here is derived from an EMBL/GenBank/DDBJ whole genome shotgun (WGS) entry which is preliminary data.</text>
</comment>
<keyword evidence="2" id="KW-1185">Reference proteome</keyword>
<evidence type="ECO:0000313" key="2">
    <source>
        <dbReference type="Proteomes" id="UP000241167"/>
    </source>
</evidence>
<protein>
    <submittedName>
        <fullName evidence="1">Uncharacterized protein</fullName>
    </submittedName>
</protein>
<evidence type="ECO:0000313" key="1">
    <source>
        <dbReference type="EMBL" id="PSJ40554.1"/>
    </source>
</evidence>
<dbReference type="AlphaFoldDB" id="A0A2P7QRH5"/>
<sequence>MIGKLTRALTGRYLARKWGYAPSAGIAAGLAAPLIVKYGGRLLHAGVAAASDARQRRRGPVYGATRASTHSA</sequence>
<organism evidence="1 2">
    <name type="scientific">Allosphingosinicella deserti</name>
    <dbReference type="NCBI Taxonomy" id="2116704"/>
    <lineage>
        <taxon>Bacteria</taxon>
        <taxon>Pseudomonadati</taxon>
        <taxon>Pseudomonadota</taxon>
        <taxon>Alphaproteobacteria</taxon>
        <taxon>Sphingomonadales</taxon>
        <taxon>Sphingomonadaceae</taxon>
        <taxon>Allosphingosinicella</taxon>
    </lineage>
</organism>
<accession>A0A2P7QRH5</accession>
<name>A0A2P7QRH5_9SPHN</name>
<dbReference type="OrthoDB" id="9924069at2"/>
<proteinExistence type="predicted"/>
<dbReference type="RefSeq" id="WP_106512705.1">
    <property type="nucleotide sequence ID" value="NZ_PXYI01000003.1"/>
</dbReference>
<reference evidence="1 2" key="1">
    <citation type="submission" date="2018-03" db="EMBL/GenBank/DDBJ databases">
        <title>The draft genome of Sphingosinicella sp. GL-C-18.</title>
        <authorList>
            <person name="Liu L."/>
            <person name="Li L."/>
            <person name="Liang L."/>
            <person name="Zhang X."/>
            <person name="Wang T."/>
        </authorList>
    </citation>
    <scope>NUCLEOTIDE SEQUENCE [LARGE SCALE GENOMIC DNA]</scope>
    <source>
        <strain evidence="1 2">GL-C-18</strain>
    </source>
</reference>
<dbReference type="EMBL" id="PXYI01000003">
    <property type="protein sequence ID" value="PSJ40554.1"/>
    <property type="molecule type" value="Genomic_DNA"/>
</dbReference>
<gene>
    <name evidence="1" type="ORF">C7I55_09505</name>
</gene>